<gene>
    <name evidence="1" type="ORF">AFUS01_LOCUS44439</name>
</gene>
<comment type="caution">
    <text evidence="1">The sequence shown here is derived from an EMBL/GenBank/DDBJ whole genome shotgun (WGS) entry which is preliminary data.</text>
</comment>
<dbReference type="Proteomes" id="UP000708208">
    <property type="component" value="Unassembled WGS sequence"/>
</dbReference>
<keyword evidence="2" id="KW-1185">Reference proteome</keyword>
<name>A0A8J2LFE0_9HEXA</name>
<sequence>AETQFLVFARVKVKIRSVEQEE</sequence>
<protein>
    <submittedName>
        <fullName evidence="1">Uncharacterized protein</fullName>
    </submittedName>
</protein>
<dbReference type="EMBL" id="CAJVCH010570472">
    <property type="protein sequence ID" value="CAG7835007.1"/>
    <property type="molecule type" value="Genomic_DNA"/>
</dbReference>
<evidence type="ECO:0000313" key="1">
    <source>
        <dbReference type="EMBL" id="CAG7835007.1"/>
    </source>
</evidence>
<reference evidence="1" key="1">
    <citation type="submission" date="2021-06" db="EMBL/GenBank/DDBJ databases">
        <authorList>
            <person name="Hodson N. C."/>
            <person name="Mongue J. A."/>
            <person name="Jaron S. K."/>
        </authorList>
    </citation>
    <scope>NUCLEOTIDE SEQUENCE</scope>
</reference>
<accession>A0A8J2LFE0</accession>
<evidence type="ECO:0000313" key="2">
    <source>
        <dbReference type="Proteomes" id="UP000708208"/>
    </source>
</evidence>
<dbReference type="AlphaFoldDB" id="A0A8J2LFE0"/>
<organism evidence="1 2">
    <name type="scientific">Allacma fusca</name>
    <dbReference type="NCBI Taxonomy" id="39272"/>
    <lineage>
        <taxon>Eukaryota</taxon>
        <taxon>Metazoa</taxon>
        <taxon>Ecdysozoa</taxon>
        <taxon>Arthropoda</taxon>
        <taxon>Hexapoda</taxon>
        <taxon>Collembola</taxon>
        <taxon>Symphypleona</taxon>
        <taxon>Sminthuridae</taxon>
        <taxon>Allacma</taxon>
    </lineage>
</organism>
<proteinExistence type="predicted"/>
<feature type="non-terminal residue" evidence="1">
    <location>
        <position position="1"/>
    </location>
</feature>